<evidence type="ECO:0000256" key="2">
    <source>
        <dbReference type="ARBA" id="ARBA00012162"/>
    </source>
</evidence>
<dbReference type="Gene3D" id="3.40.50.720">
    <property type="entry name" value="NAD(P)-binding Rossmann-like Domain"/>
    <property type="match status" value="1"/>
</dbReference>
<comment type="pathway">
    <text evidence="12">Cofactor biosynthesis; adenosylcobalamin biosynthesis; precorrin-2 from uroporphyrinogen III: step 1/1.</text>
</comment>
<comment type="caution">
    <text evidence="15">The sequence shown here is derived from an EMBL/GenBank/DDBJ whole genome shotgun (WGS) entry which is preliminary data.</text>
</comment>
<dbReference type="InterPro" id="IPR050161">
    <property type="entry name" value="Siro_Cobalamin_biosynth"/>
</dbReference>
<evidence type="ECO:0000256" key="8">
    <source>
        <dbReference type="ARBA" id="ARBA00023239"/>
    </source>
</evidence>
<dbReference type="InterPro" id="IPR036291">
    <property type="entry name" value="NAD(P)-bd_dom_sf"/>
</dbReference>
<keyword evidence="10" id="KW-0511">Multifunctional enzyme</keyword>
<evidence type="ECO:0000256" key="10">
    <source>
        <dbReference type="ARBA" id="ARBA00023268"/>
    </source>
</evidence>
<evidence type="ECO:0000256" key="4">
    <source>
        <dbReference type="ARBA" id="ARBA00022603"/>
    </source>
</evidence>
<dbReference type="SUPFAM" id="SSF53790">
    <property type="entry name" value="Tetrapyrrole methylase"/>
    <property type="match status" value="1"/>
</dbReference>
<dbReference type="EC" id="2.1.1.107" evidence="2"/>
<protein>
    <recommendedName>
        <fullName evidence="2">uroporphyrinogen-III C-methyltransferase</fullName>
        <ecNumber evidence="2">2.1.1.107</ecNumber>
    </recommendedName>
</protein>
<dbReference type="GO" id="GO:0019354">
    <property type="term" value="P:siroheme biosynthetic process"/>
    <property type="evidence" value="ECO:0007669"/>
    <property type="project" value="UniProtKB-UniPathway"/>
</dbReference>
<dbReference type="Proteomes" id="UP000285310">
    <property type="component" value="Unassembled WGS sequence"/>
</dbReference>
<dbReference type="GO" id="GO:0009236">
    <property type="term" value="P:cobalamin biosynthetic process"/>
    <property type="evidence" value="ECO:0007669"/>
    <property type="project" value="UniProtKB-KW"/>
</dbReference>
<keyword evidence="6" id="KW-0949">S-adenosyl-L-methionine</keyword>
<dbReference type="NCBIfam" id="NF004790">
    <property type="entry name" value="PRK06136.1"/>
    <property type="match status" value="1"/>
</dbReference>
<dbReference type="Pfam" id="PF13241">
    <property type="entry name" value="NAD_binding_7"/>
    <property type="match status" value="1"/>
</dbReference>
<dbReference type="Pfam" id="PF00590">
    <property type="entry name" value="TP_methylase"/>
    <property type="match status" value="1"/>
</dbReference>
<comment type="similarity">
    <text evidence="1">Belongs to the precorrin methyltransferase family.</text>
</comment>
<keyword evidence="3" id="KW-0169">Cobalamin biosynthesis</keyword>
<name>A0A423PFE0_9GAMM</name>
<dbReference type="UniPathway" id="UPA00262">
    <property type="reaction ID" value="UER00211"/>
</dbReference>
<keyword evidence="5 15" id="KW-0808">Transferase</keyword>
<dbReference type="SUPFAM" id="SSF51735">
    <property type="entry name" value="NAD(P)-binding Rossmann-fold domains"/>
    <property type="match status" value="1"/>
</dbReference>
<evidence type="ECO:0000313" key="16">
    <source>
        <dbReference type="Proteomes" id="UP000285310"/>
    </source>
</evidence>
<keyword evidence="9" id="KW-0627">Porphyrin biosynthesis</keyword>
<feature type="active site" description="Proton donor" evidence="13">
    <location>
        <position position="183"/>
    </location>
</feature>
<dbReference type="CDD" id="cd11642">
    <property type="entry name" value="SUMT"/>
    <property type="match status" value="1"/>
</dbReference>
<feature type="active site" description="Proton acceptor" evidence="13">
    <location>
        <position position="161"/>
    </location>
</feature>
<dbReference type="FunFam" id="3.40.1010.10:FF:000001">
    <property type="entry name" value="Siroheme synthase"/>
    <property type="match status" value="1"/>
</dbReference>
<dbReference type="FunFam" id="3.30.950.10:FF:000001">
    <property type="entry name" value="Siroheme synthase"/>
    <property type="match status" value="1"/>
</dbReference>
<dbReference type="InParanoid" id="A0A423PFE0"/>
<organism evidence="15 16">
    <name type="scientific">Salinisphaera japonica YTM-1</name>
    <dbReference type="NCBI Taxonomy" id="1209778"/>
    <lineage>
        <taxon>Bacteria</taxon>
        <taxon>Pseudomonadati</taxon>
        <taxon>Pseudomonadota</taxon>
        <taxon>Gammaproteobacteria</taxon>
        <taxon>Salinisphaerales</taxon>
        <taxon>Salinisphaeraceae</taxon>
        <taxon>Salinisphaera</taxon>
    </lineage>
</organism>
<dbReference type="GO" id="GO:0051266">
    <property type="term" value="F:sirohydrochlorin ferrochelatase activity"/>
    <property type="evidence" value="ECO:0007669"/>
    <property type="project" value="InterPro"/>
</dbReference>
<keyword evidence="7" id="KW-0560">Oxidoreductase</keyword>
<dbReference type="InterPro" id="IPR000878">
    <property type="entry name" value="4pyrrol_Mease"/>
</dbReference>
<dbReference type="InterPro" id="IPR035996">
    <property type="entry name" value="4pyrrol_Methylase_sf"/>
</dbReference>
<dbReference type="Gene3D" id="3.40.1010.10">
    <property type="entry name" value="Cobalt-precorrin-4 Transmethylase, Domain 1"/>
    <property type="match status" value="1"/>
</dbReference>
<dbReference type="OrthoDB" id="9815856at2"/>
<dbReference type="Gene3D" id="3.30.950.10">
    <property type="entry name" value="Methyltransferase, Cobalt-precorrin-4 Transmethylase, Domain 2"/>
    <property type="match status" value="1"/>
</dbReference>
<evidence type="ECO:0000256" key="7">
    <source>
        <dbReference type="ARBA" id="ARBA00023002"/>
    </source>
</evidence>
<dbReference type="InterPro" id="IPR014777">
    <property type="entry name" value="4pyrrole_Mease_sub1"/>
</dbReference>
<evidence type="ECO:0000256" key="11">
    <source>
        <dbReference type="ARBA" id="ARBA00025705"/>
    </source>
</evidence>
<keyword evidence="4 15" id="KW-0489">Methyltransferase</keyword>
<sequence length="391" mass="41248">MQGVTLRLTGGDRAALVVGASAKAMAAVATLRGAGMPVRLCATRRPPDPTGLTDHSDVDWCARAFTTDDIRAARLVIAADDEAAVNTRVRDAARRADKLFLDATTGLGDFELLDTGHDDQKRDDLWQHAQVCLVGAGPGDPGLLTLDGRQALAGCDVVLYDRLVAPALLDFAPAGATRRFVGKQRDNHHMRQSALNALMIELAGQGQRVVRLKGGDPFVFGRGGEELIDLARAGIATRVIPGITAGSGCATYADIPLTHRGVAASVQFLTAHGRDGELDHDWTSLVRGGHTLVVYMGVMALENLCPALTRHGMQRDTPAALIERGTTPEQRVLTGTVSTLPGIAARHTVTPPAVLIVGDVVNLRGVIGQARLIESADQTARAPGSPRAYGI</sequence>
<keyword evidence="8" id="KW-0456">Lyase</keyword>
<feature type="domain" description="Tetrapyrrole methylase" evidence="14">
    <location>
        <begin position="131"/>
        <end position="340"/>
    </location>
</feature>
<dbReference type="GO" id="GO:0043115">
    <property type="term" value="F:precorrin-2 dehydrogenase activity"/>
    <property type="evidence" value="ECO:0007669"/>
    <property type="project" value="InterPro"/>
</dbReference>
<dbReference type="InterPro" id="IPR014776">
    <property type="entry name" value="4pyrrole_Mease_sub2"/>
</dbReference>
<dbReference type="GO" id="GO:0004851">
    <property type="term" value="F:uroporphyrin-III C-methyltransferase activity"/>
    <property type="evidence" value="ECO:0007669"/>
    <property type="project" value="UniProtKB-EC"/>
</dbReference>
<evidence type="ECO:0000256" key="1">
    <source>
        <dbReference type="ARBA" id="ARBA00005879"/>
    </source>
</evidence>
<dbReference type="GO" id="GO:0051287">
    <property type="term" value="F:NAD binding"/>
    <property type="evidence" value="ECO:0007669"/>
    <property type="project" value="InterPro"/>
</dbReference>
<evidence type="ECO:0000256" key="12">
    <source>
        <dbReference type="ARBA" id="ARBA00060548"/>
    </source>
</evidence>
<dbReference type="PIRSF" id="PIRSF036426">
    <property type="entry name" value="Sirohaem_synth"/>
    <property type="match status" value="1"/>
</dbReference>
<evidence type="ECO:0000256" key="5">
    <source>
        <dbReference type="ARBA" id="ARBA00022679"/>
    </source>
</evidence>
<reference evidence="15 16" key="1">
    <citation type="submission" date="2013-10" db="EMBL/GenBank/DDBJ databases">
        <title>Salinisphaera japonica YTM-1 Genome Sequencing.</title>
        <authorList>
            <person name="Lai Q."/>
            <person name="Li C."/>
            <person name="Shao Z."/>
        </authorList>
    </citation>
    <scope>NUCLEOTIDE SEQUENCE [LARGE SCALE GENOMIC DNA]</scope>
    <source>
        <strain evidence="15 16">YTM-1</strain>
    </source>
</reference>
<evidence type="ECO:0000259" key="14">
    <source>
        <dbReference type="Pfam" id="PF00590"/>
    </source>
</evidence>
<gene>
    <name evidence="15" type="ORF">SAJA_14130</name>
</gene>
<dbReference type="PANTHER" id="PTHR45790">
    <property type="entry name" value="SIROHEME SYNTHASE-RELATED"/>
    <property type="match status" value="1"/>
</dbReference>
<proteinExistence type="inferred from homology"/>
<comment type="pathway">
    <text evidence="11">Porphyrin-containing compound metabolism; siroheme biosynthesis; precorrin-2 from uroporphyrinogen III: step 1/1.</text>
</comment>
<evidence type="ECO:0000313" key="15">
    <source>
        <dbReference type="EMBL" id="ROO24351.1"/>
    </source>
</evidence>
<keyword evidence="16" id="KW-1185">Reference proteome</keyword>
<dbReference type="EMBL" id="AYKG01000067">
    <property type="protein sequence ID" value="ROO24351.1"/>
    <property type="molecule type" value="Genomic_DNA"/>
</dbReference>
<dbReference type="GO" id="GO:0032259">
    <property type="term" value="P:methylation"/>
    <property type="evidence" value="ECO:0007669"/>
    <property type="project" value="UniProtKB-KW"/>
</dbReference>
<dbReference type="AlphaFoldDB" id="A0A423PFE0"/>
<dbReference type="RefSeq" id="WP_123659269.1">
    <property type="nucleotide sequence ID" value="NZ_AYKG01000067.1"/>
</dbReference>
<dbReference type="InterPro" id="IPR012409">
    <property type="entry name" value="Sirohaem_synth"/>
</dbReference>
<dbReference type="PANTHER" id="PTHR45790:SF1">
    <property type="entry name" value="SIROHEME SYNTHASE"/>
    <property type="match status" value="1"/>
</dbReference>
<dbReference type="InterPro" id="IPR006366">
    <property type="entry name" value="CobA/CysG_C"/>
</dbReference>
<dbReference type="NCBIfam" id="TIGR01469">
    <property type="entry name" value="cobA_cysG_Cterm"/>
    <property type="match status" value="1"/>
</dbReference>
<evidence type="ECO:0000256" key="9">
    <source>
        <dbReference type="ARBA" id="ARBA00023244"/>
    </source>
</evidence>
<accession>A0A423PFE0</accession>
<evidence type="ECO:0000256" key="6">
    <source>
        <dbReference type="ARBA" id="ARBA00022691"/>
    </source>
</evidence>
<evidence type="ECO:0000256" key="3">
    <source>
        <dbReference type="ARBA" id="ARBA00022573"/>
    </source>
</evidence>
<evidence type="ECO:0000256" key="13">
    <source>
        <dbReference type="PIRSR" id="PIRSR036426-1"/>
    </source>
</evidence>